<dbReference type="PANTHER" id="PTHR36124:SF1">
    <property type="entry name" value="ER-BOUND OXYGENASE MPAB_MPAB'_RUBBER OXYGENASE CATALYTIC DOMAIN-CONTAINING PROTEIN"/>
    <property type="match status" value="1"/>
</dbReference>
<dbReference type="GO" id="GO:0016491">
    <property type="term" value="F:oxidoreductase activity"/>
    <property type="evidence" value="ECO:0007669"/>
    <property type="project" value="InterPro"/>
</dbReference>
<dbReference type="Proteomes" id="UP000886653">
    <property type="component" value="Unassembled WGS sequence"/>
</dbReference>
<dbReference type="EMBL" id="MU167221">
    <property type="protein sequence ID" value="KAG0150197.1"/>
    <property type="molecule type" value="Genomic_DNA"/>
</dbReference>
<dbReference type="Pfam" id="PF09995">
    <property type="entry name" value="MPAB_Lcp_cat"/>
    <property type="match status" value="1"/>
</dbReference>
<comment type="caution">
    <text evidence="2">The sequence shown here is derived from an EMBL/GenBank/DDBJ whole genome shotgun (WGS) entry which is preliminary data.</text>
</comment>
<accession>A0A9P6NTQ1</accession>
<organism evidence="2 3">
    <name type="scientific">Cronartium quercuum f. sp. fusiforme G11</name>
    <dbReference type="NCBI Taxonomy" id="708437"/>
    <lineage>
        <taxon>Eukaryota</taxon>
        <taxon>Fungi</taxon>
        <taxon>Dikarya</taxon>
        <taxon>Basidiomycota</taxon>
        <taxon>Pucciniomycotina</taxon>
        <taxon>Pucciniomycetes</taxon>
        <taxon>Pucciniales</taxon>
        <taxon>Coleosporiaceae</taxon>
        <taxon>Cronartium</taxon>
    </lineage>
</organism>
<reference evidence="2" key="1">
    <citation type="submission" date="2013-11" db="EMBL/GenBank/DDBJ databases">
        <title>Genome sequence of the fusiform rust pathogen reveals effectors for host alternation and coevolution with pine.</title>
        <authorList>
            <consortium name="DOE Joint Genome Institute"/>
            <person name="Smith K."/>
            <person name="Pendleton A."/>
            <person name="Kubisiak T."/>
            <person name="Anderson C."/>
            <person name="Salamov A."/>
            <person name="Aerts A."/>
            <person name="Riley R."/>
            <person name="Clum A."/>
            <person name="Lindquist E."/>
            <person name="Ence D."/>
            <person name="Campbell M."/>
            <person name="Kronenberg Z."/>
            <person name="Feau N."/>
            <person name="Dhillon B."/>
            <person name="Hamelin R."/>
            <person name="Burleigh J."/>
            <person name="Smith J."/>
            <person name="Yandell M."/>
            <person name="Nelson C."/>
            <person name="Grigoriev I."/>
            <person name="Davis J."/>
        </authorList>
    </citation>
    <scope>NUCLEOTIDE SEQUENCE</scope>
    <source>
        <strain evidence="2">G11</strain>
    </source>
</reference>
<feature type="domain" description="ER-bound oxygenase mpaB/mpaB'/Rubber oxygenase catalytic" evidence="1">
    <location>
        <begin position="105"/>
        <end position="255"/>
    </location>
</feature>
<evidence type="ECO:0000313" key="2">
    <source>
        <dbReference type="EMBL" id="KAG0150197.1"/>
    </source>
</evidence>
<evidence type="ECO:0000259" key="1">
    <source>
        <dbReference type="Pfam" id="PF09995"/>
    </source>
</evidence>
<evidence type="ECO:0000313" key="3">
    <source>
        <dbReference type="Proteomes" id="UP000886653"/>
    </source>
</evidence>
<dbReference type="AlphaFoldDB" id="A0A9P6NTQ1"/>
<protein>
    <recommendedName>
        <fullName evidence="1">ER-bound oxygenase mpaB/mpaB'/Rubber oxygenase catalytic domain-containing protein</fullName>
    </recommendedName>
</protein>
<keyword evidence="3" id="KW-1185">Reference proteome</keyword>
<gene>
    <name evidence="2" type="ORF">CROQUDRAFT_38765</name>
</gene>
<name>A0A9P6NTQ1_9BASI</name>
<dbReference type="InterPro" id="IPR046366">
    <property type="entry name" value="MPAB"/>
</dbReference>
<dbReference type="PANTHER" id="PTHR36124">
    <property type="match status" value="1"/>
</dbReference>
<proteinExistence type="predicted"/>
<dbReference type="InterPro" id="IPR018713">
    <property type="entry name" value="MPAB/Lcp_cat_dom"/>
</dbReference>
<sequence length="383" mass="44278">MGFFLSYLLLVRRLRFVNRDALFQRFVHLNSARDIAKMTSEEARQIAQGLSQFESPYLSRNSLSLALFQTYALPTISSLLTRTGRLAQPACVGRRAEDTVCLLMEAEVHGTESERGLLAISRINFIHRLYGPAITRDDLLFTLCMFVFEPIRMIDWLDWRPTTNLEKHARFVLWRDIGTRMGITDIPSTPQALADWFAKYRLQAVTFAESNVRVGEATMHLLLRPYPAFLRPILRQAVIVLIPDDIRQAFDWPQSSSVYLKWVPKMLRCRAFFIRHLCLPRRYPLNFGLTNKSLHTIEPSGAQRFQRNWWVFEPWYVRKTFLNQLWGLVGLSVPSSQFQSEGYIIESLGPKNLSHLGQQEVRLQAKLARSCKAHSEGVSLVLF</sequence>
<dbReference type="OrthoDB" id="545169at2759"/>